<dbReference type="EMBL" id="JBHSLI010000005">
    <property type="protein sequence ID" value="MFC5294181.1"/>
    <property type="molecule type" value="Genomic_DNA"/>
</dbReference>
<evidence type="ECO:0000256" key="1">
    <source>
        <dbReference type="SAM" id="Phobius"/>
    </source>
</evidence>
<feature type="transmembrane region" description="Helical" evidence="1">
    <location>
        <begin position="31"/>
        <end position="50"/>
    </location>
</feature>
<accession>A0ABW0F6K0</accession>
<organism evidence="2 3">
    <name type="scientific">Bosea minatitlanensis</name>
    <dbReference type="NCBI Taxonomy" id="128782"/>
    <lineage>
        <taxon>Bacteria</taxon>
        <taxon>Pseudomonadati</taxon>
        <taxon>Pseudomonadota</taxon>
        <taxon>Alphaproteobacteria</taxon>
        <taxon>Hyphomicrobiales</taxon>
        <taxon>Boseaceae</taxon>
        <taxon>Bosea</taxon>
    </lineage>
</organism>
<proteinExistence type="predicted"/>
<comment type="caution">
    <text evidence="2">The sequence shown here is derived from an EMBL/GenBank/DDBJ whole genome shotgun (WGS) entry which is preliminary data.</text>
</comment>
<dbReference type="Proteomes" id="UP001595976">
    <property type="component" value="Unassembled WGS sequence"/>
</dbReference>
<name>A0ABW0F6K0_9HYPH</name>
<evidence type="ECO:0000313" key="3">
    <source>
        <dbReference type="Proteomes" id="UP001595976"/>
    </source>
</evidence>
<sequence>MRFTKWDYLAFPVFAGLAIGVFYAALRLLGFFGLGLLGLVIAFVTVRMDLERDGPSPEPTVLVEQARARERMTRAEKAAFSSAQQWRLRPLFVAQIVATGCIILGFGLHFLL</sequence>
<keyword evidence="1" id="KW-1133">Transmembrane helix</keyword>
<protein>
    <submittedName>
        <fullName evidence="2">Uncharacterized protein</fullName>
    </submittedName>
</protein>
<evidence type="ECO:0000313" key="2">
    <source>
        <dbReference type="EMBL" id="MFC5294181.1"/>
    </source>
</evidence>
<keyword evidence="1" id="KW-0812">Transmembrane</keyword>
<feature type="transmembrane region" description="Helical" evidence="1">
    <location>
        <begin position="91"/>
        <end position="111"/>
    </location>
</feature>
<dbReference type="RefSeq" id="WP_260349669.1">
    <property type="nucleotide sequence ID" value="NZ_JAOAOS010000025.1"/>
</dbReference>
<keyword evidence="3" id="KW-1185">Reference proteome</keyword>
<keyword evidence="1" id="KW-0472">Membrane</keyword>
<reference evidence="3" key="1">
    <citation type="journal article" date="2019" name="Int. J. Syst. Evol. Microbiol.">
        <title>The Global Catalogue of Microorganisms (GCM) 10K type strain sequencing project: providing services to taxonomists for standard genome sequencing and annotation.</title>
        <authorList>
            <consortium name="The Broad Institute Genomics Platform"/>
            <consortium name="The Broad Institute Genome Sequencing Center for Infectious Disease"/>
            <person name="Wu L."/>
            <person name="Ma J."/>
        </authorList>
    </citation>
    <scope>NUCLEOTIDE SEQUENCE [LARGE SCALE GENOMIC DNA]</scope>
    <source>
        <strain evidence="3">CGMCC 1.15643</strain>
    </source>
</reference>
<gene>
    <name evidence="2" type="ORF">ACFPK2_14415</name>
</gene>